<feature type="transmembrane region" description="Helical" evidence="1">
    <location>
        <begin position="21"/>
        <end position="37"/>
    </location>
</feature>
<keyword evidence="1" id="KW-1133">Transmembrane helix</keyword>
<feature type="transmembrane region" description="Helical" evidence="1">
    <location>
        <begin position="176"/>
        <end position="199"/>
    </location>
</feature>
<keyword evidence="1" id="KW-0472">Membrane</keyword>
<evidence type="ECO:0000313" key="2">
    <source>
        <dbReference type="EMBL" id="NNU78295.1"/>
    </source>
</evidence>
<dbReference type="RefSeq" id="WP_171298871.1">
    <property type="nucleotide sequence ID" value="NZ_CP077615.1"/>
</dbReference>
<dbReference type="AlphaFoldDB" id="A0A7Y3T071"/>
<gene>
    <name evidence="2" type="ORF">HLQ16_20495</name>
</gene>
<feature type="transmembrane region" description="Helical" evidence="1">
    <location>
        <begin position="70"/>
        <end position="88"/>
    </location>
</feature>
<name>A0A7Y3T071_9CLOT</name>
<accession>A0A7Y3T071</accession>
<dbReference type="GeneID" id="83592938"/>
<feature type="transmembrane region" description="Helical" evidence="1">
    <location>
        <begin position="146"/>
        <end position="164"/>
    </location>
</feature>
<keyword evidence="1" id="KW-0812">Transmembrane</keyword>
<evidence type="ECO:0000256" key="1">
    <source>
        <dbReference type="SAM" id="Phobius"/>
    </source>
</evidence>
<feature type="transmembrane region" description="Helical" evidence="1">
    <location>
        <begin position="43"/>
        <end position="63"/>
    </location>
</feature>
<protein>
    <recommendedName>
        <fullName evidence="4">Intracellular septation protein A</fullName>
    </recommendedName>
</protein>
<sequence>MKQSSNNTNKNQSILKNIFNKEFVVSAIIPVIIFSAFDKFKMTLTGVILSGLWCIGVVLIDFIKEHKINALAAMAGIFSAIGLIGTIVSKNPTFYLVAPIVQDWLYALIFFVSLFFKRSLIQIIVEQSFLKNVSEEFRRRPKYKSVWRILTCAWGILNISQAVLRMILLHSLSMSSYYAISMAYSNISGPLLIAFSISFPKWYWKTGTKS</sequence>
<feature type="transmembrane region" description="Helical" evidence="1">
    <location>
        <begin position="94"/>
        <end position="116"/>
    </location>
</feature>
<proteinExistence type="predicted"/>
<organism evidence="2 3">
    <name type="scientific">Clostridium estertheticum</name>
    <dbReference type="NCBI Taxonomy" id="238834"/>
    <lineage>
        <taxon>Bacteria</taxon>
        <taxon>Bacillati</taxon>
        <taxon>Bacillota</taxon>
        <taxon>Clostridia</taxon>
        <taxon>Eubacteriales</taxon>
        <taxon>Clostridiaceae</taxon>
        <taxon>Clostridium</taxon>
    </lineage>
</organism>
<dbReference type="NCBIfam" id="NF041646">
    <property type="entry name" value="VC0807_fam"/>
    <property type="match status" value="1"/>
</dbReference>
<reference evidence="2 3" key="1">
    <citation type="submission" date="2020-05" db="EMBL/GenBank/DDBJ databases">
        <title>Complete genome of Clostridium estertheticum subspecies estertheticum, isolated from Vacuum packed lamb meat from New Zealand imported to Switzerland.</title>
        <authorList>
            <person name="Wambui J."/>
            <person name="Stevens M.J.A."/>
            <person name="Stephan R."/>
        </authorList>
    </citation>
    <scope>NUCLEOTIDE SEQUENCE [LARGE SCALE GENOMIC DNA]</scope>
    <source>
        <strain evidence="2 3">CEST001</strain>
    </source>
</reference>
<dbReference type="Proteomes" id="UP000531659">
    <property type="component" value="Unassembled WGS sequence"/>
</dbReference>
<evidence type="ECO:0000313" key="3">
    <source>
        <dbReference type="Proteomes" id="UP000531659"/>
    </source>
</evidence>
<evidence type="ECO:0008006" key="4">
    <source>
        <dbReference type="Google" id="ProtNLM"/>
    </source>
</evidence>
<dbReference type="EMBL" id="JABEYB010000021">
    <property type="protein sequence ID" value="NNU78295.1"/>
    <property type="molecule type" value="Genomic_DNA"/>
</dbReference>
<comment type="caution">
    <text evidence="2">The sequence shown here is derived from an EMBL/GenBank/DDBJ whole genome shotgun (WGS) entry which is preliminary data.</text>
</comment>